<comment type="similarity">
    <text evidence="11">Belongs to the tetrahydrofolate dehydrogenase/cyclohydrolase family.</text>
</comment>
<dbReference type="EC" id="3.5.4.9" evidence="11"/>
<evidence type="ECO:0000256" key="7">
    <source>
        <dbReference type="ARBA" id="ARBA00023002"/>
    </source>
</evidence>
<evidence type="ECO:0000256" key="4">
    <source>
        <dbReference type="ARBA" id="ARBA00022755"/>
    </source>
</evidence>
<protein>
    <recommendedName>
        <fullName evidence="11">Bifunctional protein FolD</fullName>
    </recommendedName>
    <domain>
        <recommendedName>
            <fullName evidence="11">Methylenetetrahydrofolate dehydrogenase</fullName>
            <ecNumber evidence="11">1.5.1.5</ecNumber>
        </recommendedName>
    </domain>
    <domain>
        <recommendedName>
            <fullName evidence="11">Methenyltetrahydrofolate cyclohydrolase</fullName>
            <ecNumber evidence="11">3.5.4.9</ecNumber>
        </recommendedName>
    </domain>
</protein>
<evidence type="ECO:0000256" key="9">
    <source>
        <dbReference type="ARBA" id="ARBA00023167"/>
    </source>
</evidence>
<sequence>MTAAVLDGTAPARAIRERVTTAAAGLVGRGIVPKLAVVVATDDPGAGWYVRSLAAAAGRVGITCEVISLGADAFTDDIHRTLLRLSSDDTVHGIVLQAPLPDGVRVEDLAAAIACEKDVDGANPLSAGRLAAGLPAYPPATAAAVLCLLDHHQIELTGRNAVVVGRSLVVGKPTAQLLLQRDATVAICHRHTKDLAAHTRSADVLVVAVGRIGLIRAEHVGDGAVVVDVGTNTAPDGSLAGDVDATDGRAAAISPVPGGVGPVTTALLLEHTVQSAGAAWCS</sequence>
<feature type="domain" description="Tetrahydrofolate dehydrogenase/cyclohydrolase catalytic" evidence="12">
    <location>
        <begin position="6"/>
        <end position="120"/>
    </location>
</feature>
<evidence type="ECO:0000256" key="6">
    <source>
        <dbReference type="ARBA" id="ARBA00022857"/>
    </source>
</evidence>
<comment type="pathway">
    <text evidence="1 11">One-carbon metabolism; tetrahydrofolate interconversion.</text>
</comment>
<evidence type="ECO:0000313" key="15">
    <source>
        <dbReference type="Proteomes" id="UP001494902"/>
    </source>
</evidence>
<dbReference type="HAMAP" id="MF_01576">
    <property type="entry name" value="THF_DHG_CYH"/>
    <property type="match status" value="1"/>
</dbReference>
<dbReference type="SUPFAM" id="SSF53223">
    <property type="entry name" value="Aminoacid dehydrogenase-like, N-terminal domain"/>
    <property type="match status" value="1"/>
</dbReference>
<keyword evidence="8 11" id="KW-0368">Histidine biosynthesis</keyword>
<dbReference type="Pfam" id="PF00763">
    <property type="entry name" value="THF_DHG_CYH"/>
    <property type="match status" value="1"/>
</dbReference>
<comment type="catalytic activity">
    <reaction evidence="11">
        <text>(6R)-5,10-methylene-5,6,7,8-tetrahydrofolate + NADP(+) = (6R)-5,10-methenyltetrahydrofolate + NADPH</text>
        <dbReference type="Rhea" id="RHEA:22812"/>
        <dbReference type="ChEBI" id="CHEBI:15636"/>
        <dbReference type="ChEBI" id="CHEBI:57455"/>
        <dbReference type="ChEBI" id="CHEBI:57783"/>
        <dbReference type="ChEBI" id="CHEBI:58349"/>
        <dbReference type="EC" id="1.5.1.5"/>
    </reaction>
</comment>
<keyword evidence="4 11" id="KW-0658">Purine biosynthesis</keyword>
<comment type="caution">
    <text evidence="11">Lacks conserved residue(s) required for the propagation of feature annotation.</text>
</comment>
<dbReference type="SUPFAM" id="SSF51735">
    <property type="entry name" value="NAD(P)-binding Rossmann-fold domains"/>
    <property type="match status" value="1"/>
</dbReference>
<dbReference type="Gene3D" id="3.40.50.10860">
    <property type="entry name" value="Leucine Dehydrogenase, chain A, domain 1"/>
    <property type="match status" value="1"/>
</dbReference>
<evidence type="ECO:0000259" key="13">
    <source>
        <dbReference type="Pfam" id="PF02882"/>
    </source>
</evidence>
<dbReference type="InterPro" id="IPR036291">
    <property type="entry name" value="NAD(P)-bd_dom_sf"/>
</dbReference>
<evidence type="ECO:0000256" key="1">
    <source>
        <dbReference type="ARBA" id="ARBA00004777"/>
    </source>
</evidence>
<dbReference type="PANTHER" id="PTHR48099:SF5">
    <property type="entry name" value="C-1-TETRAHYDROFOLATE SYNTHASE, CYTOPLASMIC"/>
    <property type="match status" value="1"/>
</dbReference>
<comment type="subunit">
    <text evidence="11">Homodimer.</text>
</comment>
<dbReference type="PRINTS" id="PR00085">
    <property type="entry name" value="THFDHDRGNASE"/>
</dbReference>
<feature type="binding site" evidence="11">
    <location>
        <position position="231"/>
    </location>
    <ligand>
        <name>NADP(+)</name>
        <dbReference type="ChEBI" id="CHEBI:58349"/>
    </ligand>
</feature>
<evidence type="ECO:0000256" key="8">
    <source>
        <dbReference type="ARBA" id="ARBA00023102"/>
    </source>
</evidence>
<evidence type="ECO:0000256" key="11">
    <source>
        <dbReference type="HAMAP-Rule" id="MF_01576"/>
    </source>
</evidence>
<reference evidence="14 15" key="1">
    <citation type="submission" date="2024-03" db="EMBL/GenBank/DDBJ databases">
        <title>Draft genome sequence of Pseudonocardia nematodicida JCM 31783.</title>
        <authorList>
            <person name="Butdee W."/>
            <person name="Duangmal K."/>
        </authorList>
    </citation>
    <scope>NUCLEOTIDE SEQUENCE [LARGE SCALE GENOMIC DNA]</scope>
    <source>
        <strain evidence="14 15">JCM 31783</strain>
    </source>
</reference>
<comment type="function">
    <text evidence="11">Catalyzes the oxidation of 5,10-methylenetetrahydrofolate to 5,10-methenyltetrahydrofolate and then the hydrolysis of 5,10-methenyltetrahydrofolate to 10-formyltetrahydrofolate.</text>
</comment>
<accession>A0ABV1KGK9</accession>
<dbReference type="EMBL" id="JBEDNQ010000009">
    <property type="protein sequence ID" value="MEQ3553024.1"/>
    <property type="molecule type" value="Genomic_DNA"/>
</dbReference>
<gene>
    <name evidence="11" type="primary">folD</name>
    <name evidence="14" type="ORF">WIS52_21365</name>
</gene>
<dbReference type="PANTHER" id="PTHR48099">
    <property type="entry name" value="C-1-TETRAHYDROFOLATE SYNTHASE, CYTOPLASMIC-RELATED"/>
    <property type="match status" value="1"/>
</dbReference>
<name>A0ABV1KGK9_9PSEU</name>
<dbReference type="InterPro" id="IPR000672">
    <property type="entry name" value="THF_DH/CycHdrlase"/>
</dbReference>
<dbReference type="EC" id="1.5.1.5" evidence="11"/>
<dbReference type="InterPro" id="IPR046346">
    <property type="entry name" value="Aminoacid_DH-like_N_sf"/>
</dbReference>
<evidence type="ECO:0000259" key="12">
    <source>
        <dbReference type="Pfam" id="PF00763"/>
    </source>
</evidence>
<keyword evidence="6 11" id="KW-0521">NADP</keyword>
<evidence type="ECO:0000256" key="3">
    <source>
        <dbReference type="ARBA" id="ARBA00022605"/>
    </source>
</evidence>
<feature type="domain" description="Tetrahydrofolate dehydrogenase/cyclohydrolase NAD(P)-binding" evidence="13">
    <location>
        <begin position="139"/>
        <end position="276"/>
    </location>
</feature>
<comment type="catalytic activity">
    <reaction evidence="11">
        <text>(6R)-5,10-methenyltetrahydrofolate + H2O = (6R)-10-formyltetrahydrofolate + H(+)</text>
        <dbReference type="Rhea" id="RHEA:23700"/>
        <dbReference type="ChEBI" id="CHEBI:15377"/>
        <dbReference type="ChEBI" id="CHEBI:15378"/>
        <dbReference type="ChEBI" id="CHEBI:57455"/>
        <dbReference type="ChEBI" id="CHEBI:195366"/>
        <dbReference type="EC" id="3.5.4.9"/>
    </reaction>
</comment>
<evidence type="ECO:0000256" key="5">
    <source>
        <dbReference type="ARBA" id="ARBA00022801"/>
    </source>
</evidence>
<comment type="caution">
    <text evidence="14">The sequence shown here is derived from an EMBL/GenBank/DDBJ whole genome shotgun (WGS) entry which is preliminary data.</text>
</comment>
<keyword evidence="10 11" id="KW-0511">Multifunctional enzyme</keyword>
<feature type="binding site" evidence="11">
    <location>
        <begin position="165"/>
        <end position="167"/>
    </location>
    <ligand>
        <name>NADP(+)</name>
        <dbReference type="ChEBI" id="CHEBI:58349"/>
    </ligand>
</feature>
<keyword evidence="5 11" id="KW-0378">Hydrolase</keyword>
<keyword evidence="3 11" id="KW-0028">Amino-acid biosynthesis</keyword>
<keyword evidence="2 11" id="KW-0554">One-carbon metabolism</keyword>
<evidence type="ECO:0000256" key="2">
    <source>
        <dbReference type="ARBA" id="ARBA00022563"/>
    </source>
</evidence>
<keyword evidence="7 11" id="KW-0560">Oxidoreductase</keyword>
<dbReference type="Proteomes" id="UP001494902">
    <property type="component" value="Unassembled WGS sequence"/>
</dbReference>
<proteinExistence type="inferred from homology"/>
<dbReference type="InterPro" id="IPR020631">
    <property type="entry name" value="THF_DH/CycHdrlase_NAD-bd_dom"/>
</dbReference>
<organism evidence="14 15">
    <name type="scientific">Pseudonocardia nematodicida</name>
    <dbReference type="NCBI Taxonomy" id="1206997"/>
    <lineage>
        <taxon>Bacteria</taxon>
        <taxon>Bacillati</taxon>
        <taxon>Actinomycetota</taxon>
        <taxon>Actinomycetes</taxon>
        <taxon>Pseudonocardiales</taxon>
        <taxon>Pseudonocardiaceae</taxon>
        <taxon>Pseudonocardia</taxon>
    </lineage>
</organism>
<keyword evidence="9 11" id="KW-0486">Methionine biosynthesis</keyword>
<evidence type="ECO:0000313" key="14">
    <source>
        <dbReference type="EMBL" id="MEQ3553024.1"/>
    </source>
</evidence>
<dbReference type="Pfam" id="PF02882">
    <property type="entry name" value="THF_DHG_CYH_C"/>
    <property type="match status" value="1"/>
</dbReference>
<evidence type="ECO:0000256" key="10">
    <source>
        <dbReference type="ARBA" id="ARBA00023268"/>
    </source>
</evidence>
<dbReference type="RefSeq" id="WP_349300094.1">
    <property type="nucleotide sequence ID" value="NZ_JBEDNQ010000009.1"/>
</dbReference>
<dbReference type="InterPro" id="IPR020630">
    <property type="entry name" value="THF_DH/CycHdrlase_cat_dom"/>
</dbReference>
<keyword evidence="15" id="KW-1185">Reference proteome</keyword>
<dbReference type="Gene3D" id="3.40.50.720">
    <property type="entry name" value="NAD(P)-binding Rossmann-like Domain"/>
    <property type="match status" value="1"/>
</dbReference>